<dbReference type="PANTHER" id="PTHR30126">
    <property type="entry name" value="HTH-TYPE TRANSCRIPTIONAL REGULATOR"/>
    <property type="match status" value="1"/>
</dbReference>
<feature type="domain" description="HTH lysR-type" evidence="5">
    <location>
        <begin position="1"/>
        <end position="58"/>
    </location>
</feature>
<dbReference type="SUPFAM" id="SSF53850">
    <property type="entry name" value="Periplasmic binding protein-like II"/>
    <property type="match status" value="1"/>
</dbReference>
<evidence type="ECO:0000313" key="7">
    <source>
        <dbReference type="Proteomes" id="UP000019249"/>
    </source>
</evidence>
<dbReference type="PANTHER" id="PTHR30126:SF39">
    <property type="entry name" value="HTH-TYPE TRANSCRIPTIONAL REGULATOR CYSL"/>
    <property type="match status" value="1"/>
</dbReference>
<keyword evidence="4" id="KW-0804">Transcription</keyword>
<gene>
    <name evidence="6" type="ORF">MFLO_10303</name>
</gene>
<dbReference type="Gene3D" id="1.10.10.10">
    <property type="entry name" value="Winged helix-like DNA-binding domain superfamily/Winged helix DNA-binding domain"/>
    <property type="match status" value="1"/>
</dbReference>
<evidence type="ECO:0000256" key="4">
    <source>
        <dbReference type="ARBA" id="ARBA00023163"/>
    </source>
</evidence>
<name>A0ABP3AYQ6_9LIST</name>
<reference evidence="6 7" key="1">
    <citation type="journal article" date="2014" name="Int. J. Syst. Evol. Microbiol.">
        <title>Listeria floridensis sp. nov., Listeria aquatica sp. nov., Listeria cornellensis sp. nov., Listeria riparia sp. nov. and Listeria grandensis sp. nov., from agricultural and natural environments.</title>
        <authorList>
            <person name="den Bakker H.C."/>
            <person name="Warchocki S."/>
            <person name="Wright E.M."/>
            <person name="Allred A.F."/>
            <person name="Ahlstrom C."/>
            <person name="Manuel C.S."/>
            <person name="Stasiewicz M.J."/>
            <person name="Burrell A."/>
            <person name="Roof S."/>
            <person name="Strawn L."/>
            <person name="Fortes E.D."/>
            <person name="Nightingale K.K."/>
            <person name="Kephart D."/>
            <person name="Wiedmann M."/>
        </authorList>
    </citation>
    <scope>NUCLEOTIDE SEQUENCE [LARGE SCALE GENOMIC DNA]</scope>
    <source>
        <strain evidence="6 7">FSL S10-1187</strain>
    </source>
</reference>
<keyword evidence="7" id="KW-1185">Reference proteome</keyword>
<keyword evidence="2" id="KW-0805">Transcription regulation</keyword>
<dbReference type="Gene3D" id="3.40.190.290">
    <property type="match status" value="1"/>
</dbReference>
<dbReference type="EMBL" id="AODF01000022">
    <property type="protein sequence ID" value="EUJ30649.1"/>
    <property type="molecule type" value="Genomic_DNA"/>
</dbReference>
<evidence type="ECO:0000256" key="2">
    <source>
        <dbReference type="ARBA" id="ARBA00023015"/>
    </source>
</evidence>
<dbReference type="Proteomes" id="UP000019249">
    <property type="component" value="Unassembled WGS sequence"/>
</dbReference>
<dbReference type="InterPro" id="IPR005119">
    <property type="entry name" value="LysR_subst-bd"/>
</dbReference>
<comment type="similarity">
    <text evidence="1">Belongs to the LysR transcriptional regulatory family.</text>
</comment>
<evidence type="ECO:0000259" key="5">
    <source>
        <dbReference type="PROSITE" id="PS50931"/>
    </source>
</evidence>
<dbReference type="InterPro" id="IPR000847">
    <property type="entry name" value="LysR_HTH_N"/>
</dbReference>
<keyword evidence="3" id="KW-0238">DNA-binding</keyword>
<accession>A0ABP3AYQ6</accession>
<protein>
    <submittedName>
        <fullName evidence="6">LysR family transcriptional regulator</fullName>
    </submittedName>
</protein>
<dbReference type="Pfam" id="PF03466">
    <property type="entry name" value="LysR_substrate"/>
    <property type="match status" value="1"/>
</dbReference>
<organism evidence="6 7">
    <name type="scientific">Listeria floridensis FSL S10-1187</name>
    <dbReference type="NCBI Taxonomy" id="1265817"/>
    <lineage>
        <taxon>Bacteria</taxon>
        <taxon>Bacillati</taxon>
        <taxon>Bacillota</taxon>
        <taxon>Bacilli</taxon>
        <taxon>Bacillales</taxon>
        <taxon>Listeriaceae</taxon>
        <taxon>Listeria</taxon>
    </lineage>
</organism>
<evidence type="ECO:0000256" key="3">
    <source>
        <dbReference type="ARBA" id="ARBA00023125"/>
    </source>
</evidence>
<dbReference type="PROSITE" id="PS50931">
    <property type="entry name" value="HTH_LYSR"/>
    <property type="match status" value="1"/>
</dbReference>
<dbReference type="PRINTS" id="PR00039">
    <property type="entry name" value="HTHLYSR"/>
</dbReference>
<dbReference type="InterPro" id="IPR036388">
    <property type="entry name" value="WH-like_DNA-bd_sf"/>
</dbReference>
<dbReference type="RefSeq" id="WP_036097632.1">
    <property type="nucleotide sequence ID" value="NZ_AODF01000022.1"/>
</dbReference>
<dbReference type="SUPFAM" id="SSF46785">
    <property type="entry name" value="Winged helix' DNA-binding domain"/>
    <property type="match status" value="1"/>
</dbReference>
<dbReference type="Pfam" id="PF00126">
    <property type="entry name" value="HTH_1"/>
    <property type="match status" value="1"/>
</dbReference>
<proteinExistence type="inferred from homology"/>
<evidence type="ECO:0000313" key="6">
    <source>
        <dbReference type="EMBL" id="EUJ30649.1"/>
    </source>
</evidence>
<dbReference type="InterPro" id="IPR036390">
    <property type="entry name" value="WH_DNA-bd_sf"/>
</dbReference>
<evidence type="ECO:0000256" key="1">
    <source>
        <dbReference type="ARBA" id="ARBA00009437"/>
    </source>
</evidence>
<sequence length="290" mass="33056">MDFNQLHYFIVTAETEHLTLASERLDLSQSALSRAIQNLESELGVLLFDRTGRGIKLNHFGRQFYHRALDLTEKLAFAQKELLHLADPDFGMITLGFTHTLGFSFVPELLKGFRQAHPKNQFSFRESRTNELLELVKSDELEIGLAVKETTDTSLTAFPIATEKMVLLLSHEHPLSPQSDFDFSTFTQDTFIHFDRGTSTRLLVDQYLAKHKAVFARTIDGLEIASILGLVEANIGIAIVPQSVVRHLTHIRVYPLELERTVYAVYKKQGFLTDAAKRFLSFLMQMNNKR</sequence>
<comment type="caution">
    <text evidence="6">The sequence shown here is derived from an EMBL/GenBank/DDBJ whole genome shotgun (WGS) entry which is preliminary data.</text>
</comment>